<feature type="region of interest" description="Disordered" evidence="1">
    <location>
        <begin position="261"/>
        <end position="284"/>
    </location>
</feature>
<evidence type="ECO:0000313" key="3">
    <source>
        <dbReference type="Proteomes" id="UP000324767"/>
    </source>
</evidence>
<feature type="region of interest" description="Disordered" evidence="1">
    <location>
        <begin position="350"/>
        <end position="385"/>
    </location>
</feature>
<sequence>MASRSERGHGYARGIYTLEESVALIKSLTTMECKVAHEIRYIAVRLYKASKAIDKQFDRVVSEGPDDIKFFIQRSDQIFKKPYSISITDLGEIEDLYYATCAKLKALLKIVSIYIDEGFRAPNFEYFSYDSPGLRHLAPVEIWQFRAMLETHETALYSKRITQLLNVAVLEKNWRLLNRDNTGSITPESLLSGPGQDGMIRQGQSLKEFDCSPQVPGLQDVRNKPCGLIFAELTEKYQPIMVKEMAAKMEKEESRALGRARAKKIGSDRNFPAPKVSVGDGERVHGCDSGELGAMLGHTEEKHPFGANNNPLAQLMLAGLATPNATMFAQTLNTVDTQLDTLEEMRLEEQDQAVKPSKLRRGSASACTTIRAHKSGSADGLMPSSAGSDPFRYWESAGPAGVQTDDLTPYIDKNRMQRPLPGRRDSYMLSGSASPFISAGDGTTTAEGERSEVVEHHLGYVSRGTRSGAEAYGRHLYSGTQKAEELKDGRKRASSEISCGSFKRVARSGP</sequence>
<dbReference type="Proteomes" id="UP000324767">
    <property type="component" value="Unassembled WGS sequence"/>
</dbReference>
<gene>
    <name evidence="2" type="ORF">FRX48_00712</name>
</gene>
<dbReference type="AlphaFoldDB" id="A0A5M8Q472"/>
<proteinExistence type="predicted"/>
<organism evidence="2 3">
    <name type="scientific">Lasallia pustulata</name>
    <dbReference type="NCBI Taxonomy" id="136370"/>
    <lineage>
        <taxon>Eukaryota</taxon>
        <taxon>Fungi</taxon>
        <taxon>Dikarya</taxon>
        <taxon>Ascomycota</taxon>
        <taxon>Pezizomycotina</taxon>
        <taxon>Lecanoromycetes</taxon>
        <taxon>OSLEUM clade</taxon>
        <taxon>Umbilicariomycetidae</taxon>
        <taxon>Umbilicariales</taxon>
        <taxon>Umbilicariaceae</taxon>
        <taxon>Lasallia</taxon>
    </lineage>
</organism>
<protein>
    <submittedName>
        <fullName evidence="2">Uncharacterized protein</fullName>
    </submittedName>
</protein>
<name>A0A5M8Q472_9LECA</name>
<dbReference type="OrthoDB" id="5419508at2759"/>
<reference evidence="2 3" key="1">
    <citation type="submission" date="2019-09" db="EMBL/GenBank/DDBJ databases">
        <title>The hologenome of the rock-dwelling lichen Lasallia pustulata.</title>
        <authorList>
            <person name="Greshake Tzovaras B."/>
            <person name="Segers F."/>
            <person name="Bicker A."/>
            <person name="Dal Grande F."/>
            <person name="Otte J."/>
            <person name="Hankeln T."/>
            <person name="Schmitt I."/>
            <person name="Ebersberger I."/>
        </authorList>
    </citation>
    <scope>NUCLEOTIDE SEQUENCE [LARGE SCALE GENOMIC DNA]</scope>
    <source>
        <strain evidence="2">A1-1</strain>
    </source>
</reference>
<evidence type="ECO:0000256" key="1">
    <source>
        <dbReference type="SAM" id="MobiDB-lite"/>
    </source>
</evidence>
<evidence type="ECO:0000313" key="2">
    <source>
        <dbReference type="EMBL" id="KAA6415993.1"/>
    </source>
</evidence>
<comment type="caution">
    <text evidence="2">The sequence shown here is derived from an EMBL/GenBank/DDBJ whole genome shotgun (WGS) entry which is preliminary data.</text>
</comment>
<accession>A0A5M8Q472</accession>
<dbReference type="EMBL" id="VXIT01000001">
    <property type="protein sequence ID" value="KAA6415993.1"/>
    <property type="molecule type" value="Genomic_DNA"/>
</dbReference>